<gene>
    <name evidence="3" type="ORF">EZ449_22075</name>
</gene>
<accession>A0A4R0N9K8</accession>
<dbReference type="OrthoDB" id="964423at2"/>
<dbReference type="InterPro" id="IPR047650">
    <property type="entry name" value="Transpos_IS110"/>
</dbReference>
<dbReference type="Pfam" id="PF02371">
    <property type="entry name" value="Transposase_20"/>
    <property type="match status" value="1"/>
</dbReference>
<reference evidence="3 4" key="1">
    <citation type="submission" date="2019-02" db="EMBL/GenBank/DDBJ databases">
        <title>Pedobacter sp. RP-3-11 sp. nov., isolated from Arctic soil.</title>
        <authorList>
            <person name="Dahal R.H."/>
        </authorList>
    </citation>
    <scope>NUCLEOTIDE SEQUENCE [LARGE SCALE GENOMIC DNA]</scope>
    <source>
        <strain evidence="3 4">RP-3-11</strain>
    </source>
</reference>
<evidence type="ECO:0000259" key="2">
    <source>
        <dbReference type="Pfam" id="PF02371"/>
    </source>
</evidence>
<dbReference type="AlphaFoldDB" id="A0A4R0N9K8"/>
<name>A0A4R0N9K8_9SPHI</name>
<dbReference type="GO" id="GO:0003677">
    <property type="term" value="F:DNA binding"/>
    <property type="evidence" value="ECO:0007669"/>
    <property type="project" value="InterPro"/>
</dbReference>
<dbReference type="EMBL" id="SJSN01000037">
    <property type="protein sequence ID" value="TCC96881.1"/>
    <property type="molecule type" value="Genomic_DNA"/>
</dbReference>
<sequence>MIESKLTVIKYFIGIDVSKATFNYCLRYGGGHVLNGKVANNVESIKEFVITLKEISGFKLGYAIFGMEVTGVYGLILINTLTKMKAKVVVEPSMRIKNSLGIIRGKNDKLDAARIARYLIKNLQELKLWVPRRKIIDELSSLSTLRERMVKVGVIITTPLNEDTNFIDPAISAANINLCNPSIIQIEHLITTIDIKIKALYTNDDHCNRLMKIMLSVMGIGPVTALQMLIHTNEFRSITNARTFASYCGVAPFEHDSGTSVKKRARVSPLANKRIKSLLHNGVRTCIANDPEIKAYYKRRVQVDKKNKMSIGYSDLYYTTHSEA</sequence>
<dbReference type="Pfam" id="PF01548">
    <property type="entry name" value="DEDD_Tnp_IS110"/>
    <property type="match status" value="1"/>
</dbReference>
<dbReference type="PANTHER" id="PTHR33055:SF3">
    <property type="entry name" value="PUTATIVE TRANSPOSASE FOR IS117-RELATED"/>
    <property type="match status" value="1"/>
</dbReference>
<dbReference type="PANTHER" id="PTHR33055">
    <property type="entry name" value="TRANSPOSASE FOR INSERTION SEQUENCE ELEMENT IS1111A"/>
    <property type="match status" value="1"/>
</dbReference>
<dbReference type="InterPro" id="IPR002525">
    <property type="entry name" value="Transp_IS110-like_N"/>
</dbReference>
<keyword evidence="4" id="KW-1185">Reference proteome</keyword>
<organism evidence="3 4">
    <name type="scientific">Pedobacter frigidisoli</name>
    <dbReference type="NCBI Taxonomy" id="2530455"/>
    <lineage>
        <taxon>Bacteria</taxon>
        <taxon>Pseudomonadati</taxon>
        <taxon>Bacteroidota</taxon>
        <taxon>Sphingobacteriia</taxon>
        <taxon>Sphingobacteriales</taxon>
        <taxon>Sphingobacteriaceae</taxon>
        <taxon>Pedobacter</taxon>
    </lineage>
</organism>
<dbReference type="RefSeq" id="WP_131563006.1">
    <property type="nucleotide sequence ID" value="NZ_SJSN01000037.1"/>
</dbReference>
<protein>
    <submittedName>
        <fullName evidence="3">IS110 family transposase</fullName>
    </submittedName>
</protein>
<dbReference type="InterPro" id="IPR003346">
    <property type="entry name" value="Transposase_20"/>
</dbReference>
<proteinExistence type="predicted"/>
<comment type="caution">
    <text evidence="3">The sequence shown here is derived from an EMBL/GenBank/DDBJ whole genome shotgun (WGS) entry which is preliminary data.</text>
</comment>
<evidence type="ECO:0000313" key="4">
    <source>
        <dbReference type="Proteomes" id="UP000291485"/>
    </source>
</evidence>
<evidence type="ECO:0000313" key="3">
    <source>
        <dbReference type="EMBL" id="TCC96881.1"/>
    </source>
</evidence>
<feature type="domain" description="Transposase IS116/IS110/IS902 C-terminal" evidence="2">
    <location>
        <begin position="212"/>
        <end position="298"/>
    </location>
</feature>
<dbReference type="Proteomes" id="UP000291485">
    <property type="component" value="Unassembled WGS sequence"/>
</dbReference>
<evidence type="ECO:0000259" key="1">
    <source>
        <dbReference type="Pfam" id="PF01548"/>
    </source>
</evidence>
<dbReference type="GO" id="GO:0004803">
    <property type="term" value="F:transposase activity"/>
    <property type="evidence" value="ECO:0007669"/>
    <property type="project" value="InterPro"/>
</dbReference>
<dbReference type="GO" id="GO:0006313">
    <property type="term" value="P:DNA transposition"/>
    <property type="evidence" value="ECO:0007669"/>
    <property type="project" value="InterPro"/>
</dbReference>
<feature type="domain" description="Transposase IS110-like N-terminal" evidence="1">
    <location>
        <begin position="13"/>
        <end position="151"/>
    </location>
</feature>